<reference evidence="2" key="1">
    <citation type="journal article" date="2019" name="Int. J. Syst. Evol. Microbiol.">
        <title>The Global Catalogue of Microorganisms (GCM) 10K type strain sequencing project: providing services to taxonomists for standard genome sequencing and annotation.</title>
        <authorList>
            <consortium name="The Broad Institute Genomics Platform"/>
            <consortium name="The Broad Institute Genome Sequencing Center for Infectious Disease"/>
            <person name="Wu L."/>
            <person name="Ma J."/>
        </authorList>
    </citation>
    <scope>NUCLEOTIDE SEQUENCE [LARGE SCALE GENOMIC DNA]</scope>
    <source>
        <strain evidence="2">JCM 17975</strain>
    </source>
</reference>
<comment type="caution">
    <text evidence="1">The sequence shown here is derived from an EMBL/GenBank/DDBJ whole genome shotgun (WGS) entry which is preliminary data.</text>
</comment>
<proteinExistence type="predicted"/>
<sequence>MRQEWQRLASRALKAAQAISGRSREDLEEIFEHDPTLTPLYMRVLWAAGMNGHDETLRAMGAVLGDAVRASDGGESESVDDADQALVAMSGLTPRHFRALRFLCGNPMRDPAGERAAKGNSGWVAEQVAEALGLTYDRAAWCLSDLAGTGLVATANGGVSATAYYWATDLGEAVVQASDSLDAT</sequence>
<evidence type="ECO:0000313" key="2">
    <source>
        <dbReference type="Proteomes" id="UP001500843"/>
    </source>
</evidence>
<evidence type="ECO:0000313" key="1">
    <source>
        <dbReference type="EMBL" id="GAA4692153.1"/>
    </source>
</evidence>
<keyword evidence="2" id="KW-1185">Reference proteome</keyword>
<gene>
    <name evidence="1" type="ORF">GCM10023198_08960</name>
</gene>
<accession>A0ABP8WMC5</accession>
<organism evidence="1 2">
    <name type="scientific">Promicromonospora umidemergens</name>
    <dbReference type="NCBI Taxonomy" id="629679"/>
    <lineage>
        <taxon>Bacteria</taxon>
        <taxon>Bacillati</taxon>
        <taxon>Actinomycetota</taxon>
        <taxon>Actinomycetes</taxon>
        <taxon>Micrococcales</taxon>
        <taxon>Promicromonosporaceae</taxon>
        <taxon>Promicromonospora</taxon>
    </lineage>
</organism>
<protein>
    <submittedName>
        <fullName evidence="1">Uncharacterized protein</fullName>
    </submittedName>
</protein>
<dbReference type="Proteomes" id="UP001500843">
    <property type="component" value="Unassembled WGS sequence"/>
</dbReference>
<dbReference type="EMBL" id="BAABHM010000005">
    <property type="protein sequence ID" value="GAA4692153.1"/>
    <property type="molecule type" value="Genomic_DNA"/>
</dbReference>
<name>A0ABP8WMC5_9MICO</name>